<feature type="chain" id="PRO_5032732228" evidence="3">
    <location>
        <begin position="22"/>
        <end position="618"/>
    </location>
</feature>
<dbReference type="EMBL" id="JAFCMP010000020">
    <property type="protein sequence ID" value="KAG5191426.1"/>
    <property type="molecule type" value="Genomic_DNA"/>
</dbReference>
<keyword evidence="5" id="KW-1185">Reference proteome</keyword>
<dbReference type="Proteomes" id="UP000664859">
    <property type="component" value="Unassembled WGS sequence"/>
</dbReference>
<evidence type="ECO:0000256" key="1">
    <source>
        <dbReference type="SAM" id="Coils"/>
    </source>
</evidence>
<feature type="compositionally biased region" description="Gly residues" evidence="2">
    <location>
        <begin position="572"/>
        <end position="592"/>
    </location>
</feature>
<comment type="caution">
    <text evidence="4">The sequence shown here is derived from an EMBL/GenBank/DDBJ whole genome shotgun (WGS) entry which is preliminary data.</text>
</comment>
<feature type="compositionally biased region" description="Low complexity" evidence="2">
    <location>
        <begin position="182"/>
        <end position="191"/>
    </location>
</feature>
<evidence type="ECO:0000256" key="2">
    <source>
        <dbReference type="SAM" id="MobiDB-lite"/>
    </source>
</evidence>
<name>A0A836CQ01_9STRA</name>
<feature type="coiled-coil region" evidence="1">
    <location>
        <begin position="374"/>
        <end position="455"/>
    </location>
</feature>
<dbReference type="AlphaFoldDB" id="A0A836CQ01"/>
<feature type="region of interest" description="Disordered" evidence="2">
    <location>
        <begin position="474"/>
        <end position="493"/>
    </location>
</feature>
<feature type="region of interest" description="Disordered" evidence="2">
    <location>
        <begin position="166"/>
        <end position="211"/>
    </location>
</feature>
<evidence type="ECO:0000313" key="5">
    <source>
        <dbReference type="Proteomes" id="UP000664859"/>
    </source>
</evidence>
<feature type="region of interest" description="Disordered" evidence="2">
    <location>
        <begin position="75"/>
        <end position="127"/>
    </location>
</feature>
<organism evidence="4 5">
    <name type="scientific">Tribonema minus</name>
    <dbReference type="NCBI Taxonomy" id="303371"/>
    <lineage>
        <taxon>Eukaryota</taxon>
        <taxon>Sar</taxon>
        <taxon>Stramenopiles</taxon>
        <taxon>Ochrophyta</taxon>
        <taxon>PX clade</taxon>
        <taxon>Xanthophyceae</taxon>
        <taxon>Tribonematales</taxon>
        <taxon>Tribonemataceae</taxon>
        <taxon>Tribonema</taxon>
    </lineage>
</organism>
<feature type="region of interest" description="Disordered" evidence="2">
    <location>
        <begin position="309"/>
        <end position="342"/>
    </location>
</feature>
<keyword evidence="3" id="KW-0732">Signal</keyword>
<feature type="coiled-coil region" evidence="1">
    <location>
        <begin position="530"/>
        <end position="559"/>
    </location>
</feature>
<accession>A0A836CQ01</accession>
<evidence type="ECO:0000313" key="4">
    <source>
        <dbReference type="EMBL" id="KAG5191426.1"/>
    </source>
</evidence>
<keyword evidence="1" id="KW-0175">Coiled coil</keyword>
<evidence type="ECO:0000256" key="3">
    <source>
        <dbReference type="SAM" id="SignalP"/>
    </source>
</evidence>
<reference evidence="4" key="1">
    <citation type="submission" date="2021-02" db="EMBL/GenBank/DDBJ databases">
        <title>First Annotated Genome of the Yellow-green Alga Tribonema minus.</title>
        <authorList>
            <person name="Mahan K.M."/>
        </authorList>
    </citation>
    <scope>NUCLEOTIDE SEQUENCE</scope>
    <source>
        <strain evidence="4">UTEX B ZZ1240</strain>
    </source>
</reference>
<feature type="signal peptide" evidence="3">
    <location>
        <begin position="1"/>
        <end position="21"/>
    </location>
</feature>
<proteinExistence type="predicted"/>
<sequence length="618" mass="66717">MARGDLFVLLLLLSESSICSSSCCGCTRARSGRRTPRVKSGCPISLTAACDWLPATAVQLLRGGGWFGDKVDEFPEDFDYGDEGSTKAPVRIPPPLPPPAAPDDEEPPEYQPRERRSSPTLDDLSRGSIRPARHVLQEEAPELLQGDVPVEPVEPGVAARVAAPLHRPAPPTRRRAQEHHQQQQQQQQRQLAQEEEQQARRRTQLQPVHDGDESALEAVLLRPVIAWVVGIATGGLASLLWPGLFGRGGGANGAAAAAAHHNTGAVVAELEERLAAVDAERVRLAAAAREMRSARRHDADAAAERLRSLQPDPMTTSPAHMHTHHHQCPSTKFTLPRGAQREAERATAAAQAAEAGAEGRAREAAASALVVGRREGAEEARAEAAAQIGRLQQQLQRAEDELGALRAAAGEAAARAEAEVLQRLELDMAAREALVTELERECAALQCTAKCQRNSGCPPLLPRLHGGDADLSPAHRYAPPSLTPPPRRHRRRRCRCHRQGELVTLQREVMRLRKEGEDAAAARKRDRVALREEMEARLAAEREHQRERAEEKLAEIRRSLLLRRQRTEEQEAGGGSSGGGGRGAGARSGGGGRAERPPPRSSGRSSRAGGGSGGARDR</sequence>
<feature type="region of interest" description="Disordered" evidence="2">
    <location>
        <begin position="562"/>
        <end position="618"/>
    </location>
</feature>
<protein>
    <submittedName>
        <fullName evidence="4">Uncharacterized protein</fullName>
    </submittedName>
</protein>
<feature type="compositionally biased region" description="Pro residues" evidence="2">
    <location>
        <begin position="91"/>
        <end position="101"/>
    </location>
</feature>
<gene>
    <name evidence="4" type="ORF">JKP88DRAFT_266589</name>
</gene>
<feature type="compositionally biased region" description="Gly residues" evidence="2">
    <location>
        <begin position="608"/>
        <end position="618"/>
    </location>
</feature>